<proteinExistence type="predicted"/>
<dbReference type="OrthoDB" id="2430343at2759"/>
<name>A0A0A8L4H9_9SACH</name>
<dbReference type="EMBL" id="CCBQ010000027">
    <property type="protein sequence ID" value="CDO93974.1"/>
    <property type="molecule type" value="Genomic_DNA"/>
</dbReference>
<dbReference type="GO" id="GO:0140580">
    <property type="term" value="F:mitochondrion autophagosome adaptor activity"/>
    <property type="evidence" value="ECO:0007669"/>
    <property type="project" value="InterPro"/>
</dbReference>
<dbReference type="GO" id="GO:0000423">
    <property type="term" value="P:mitophagy"/>
    <property type="evidence" value="ECO:0007669"/>
    <property type="project" value="InterPro"/>
</dbReference>
<protein>
    <submittedName>
        <fullName evidence="1">WGS project CCBQ000000000 data, contig 00102</fullName>
    </submittedName>
</protein>
<dbReference type="PANTHER" id="PTHR38699">
    <property type="entry name" value="CHROMOSOME 1, WHOLE GENOME SHOTGUN SEQUENCE"/>
    <property type="match status" value="1"/>
</dbReference>
<reference evidence="1 2" key="1">
    <citation type="submission" date="2014-03" db="EMBL/GenBank/DDBJ databases">
        <title>The genome of Kluyveromyces dobzhanskii.</title>
        <authorList>
            <person name="Nystedt B."/>
            <person name="Astrom S."/>
        </authorList>
    </citation>
    <scope>NUCLEOTIDE SEQUENCE [LARGE SCALE GENOMIC DNA]</scope>
    <source>
        <strain evidence="1 2">CBS 2104</strain>
    </source>
</reference>
<accession>A0A0A8L4H9</accession>
<keyword evidence="2" id="KW-1185">Reference proteome</keyword>
<sequence length="121" mass="13416">MSKGIAKSDGKVSVKPTVPDLRFEQTFRQSLKREALKQNKLTLSVADGSVIDPPITPYVVAKVVFKDVLLSPFLQGVALSLFYMAARPWLQHCREAGRNLTKRILSSLFGGDLIHRPPKAI</sequence>
<evidence type="ECO:0000313" key="1">
    <source>
        <dbReference type="EMBL" id="CDO93974.1"/>
    </source>
</evidence>
<evidence type="ECO:0000313" key="2">
    <source>
        <dbReference type="Proteomes" id="UP000031516"/>
    </source>
</evidence>
<comment type="caution">
    <text evidence="1">The sequence shown here is derived from an EMBL/GenBank/DDBJ whole genome shotgun (WGS) entry which is preliminary data.</text>
</comment>
<gene>
    <name evidence="1" type="ORF">KLDO_g2260</name>
</gene>
<dbReference type="PANTHER" id="PTHR38699:SF1">
    <property type="entry name" value="MITOPHAGY RECEPTOR ATG43"/>
    <property type="match status" value="1"/>
</dbReference>
<dbReference type="Proteomes" id="UP000031516">
    <property type="component" value="Unassembled WGS sequence"/>
</dbReference>
<organism evidence="1 2">
    <name type="scientific">Kluyveromyces dobzhanskii CBS 2104</name>
    <dbReference type="NCBI Taxonomy" id="1427455"/>
    <lineage>
        <taxon>Eukaryota</taxon>
        <taxon>Fungi</taxon>
        <taxon>Dikarya</taxon>
        <taxon>Ascomycota</taxon>
        <taxon>Saccharomycotina</taxon>
        <taxon>Saccharomycetes</taxon>
        <taxon>Saccharomycetales</taxon>
        <taxon>Saccharomycetaceae</taxon>
        <taxon>Kluyveromyces</taxon>
    </lineage>
</organism>
<dbReference type="AlphaFoldDB" id="A0A0A8L4H9"/>
<dbReference type="InterPro" id="IPR013898">
    <property type="entry name" value="Atg43"/>
</dbReference>